<reference evidence="5 6" key="1">
    <citation type="submission" date="2024-02" db="EMBL/GenBank/DDBJ databases">
        <authorList>
            <person name="Daric V."/>
            <person name="Darras S."/>
        </authorList>
    </citation>
    <scope>NUCLEOTIDE SEQUENCE [LARGE SCALE GENOMIC DNA]</scope>
</reference>
<evidence type="ECO:0000256" key="4">
    <source>
        <dbReference type="ARBA" id="ARBA00022827"/>
    </source>
</evidence>
<evidence type="ECO:0000313" key="6">
    <source>
        <dbReference type="Proteomes" id="UP001642483"/>
    </source>
</evidence>
<evidence type="ECO:0000313" key="5">
    <source>
        <dbReference type="EMBL" id="CAK8683528.1"/>
    </source>
</evidence>
<dbReference type="Gene3D" id="2.40.110.10">
    <property type="entry name" value="Butyryl-CoA Dehydrogenase, subunit A, domain 2"/>
    <property type="match status" value="1"/>
</dbReference>
<keyword evidence="3" id="KW-0285">Flavoprotein</keyword>
<dbReference type="PANTHER" id="PTHR10909:SF250">
    <property type="entry name" value="PEROXISOMAL ACYL-COENZYME A OXIDASE 1"/>
    <property type="match status" value="1"/>
</dbReference>
<keyword evidence="4" id="KW-0274">FAD</keyword>
<accession>A0ABP0FV74</accession>
<dbReference type="PANTHER" id="PTHR10909">
    <property type="entry name" value="ELECTRON TRANSPORT OXIDOREDUCTASE"/>
    <property type="match status" value="1"/>
</dbReference>
<dbReference type="InterPro" id="IPR012258">
    <property type="entry name" value="Acyl-CoA_oxidase"/>
</dbReference>
<protein>
    <submittedName>
        <fullName evidence="5">Uncharacterized protein</fullName>
    </submittedName>
</protein>
<sequence>MYFSKKLCRNMVLLLPSLEIFGSEEQLTKWLSLACNFNITCSYAQTELSHGAFLRGLETTAIYAPKHQEIHYKLLKNFINEAMAWNTWVSIWH</sequence>
<dbReference type="InterPro" id="IPR009100">
    <property type="entry name" value="AcylCoA_DH/oxidase_NM_dom_sf"/>
</dbReference>
<gene>
    <name evidence="5" type="ORF">CVLEPA_LOCUS14596</name>
</gene>
<evidence type="ECO:0000256" key="2">
    <source>
        <dbReference type="ARBA" id="ARBA00004846"/>
    </source>
</evidence>
<dbReference type="Proteomes" id="UP001642483">
    <property type="component" value="Unassembled WGS sequence"/>
</dbReference>
<dbReference type="EMBL" id="CAWYQH010000097">
    <property type="protein sequence ID" value="CAK8683528.1"/>
    <property type="molecule type" value="Genomic_DNA"/>
</dbReference>
<comment type="cofactor">
    <cofactor evidence="1">
        <name>FAD</name>
        <dbReference type="ChEBI" id="CHEBI:57692"/>
    </cofactor>
</comment>
<dbReference type="SUPFAM" id="SSF56645">
    <property type="entry name" value="Acyl-CoA dehydrogenase NM domain-like"/>
    <property type="match status" value="1"/>
</dbReference>
<comment type="caution">
    <text evidence="5">The sequence shown here is derived from an EMBL/GenBank/DDBJ whole genome shotgun (WGS) entry which is preliminary data.</text>
</comment>
<keyword evidence="6" id="KW-1185">Reference proteome</keyword>
<evidence type="ECO:0000256" key="1">
    <source>
        <dbReference type="ARBA" id="ARBA00001974"/>
    </source>
</evidence>
<organism evidence="5 6">
    <name type="scientific">Clavelina lepadiformis</name>
    <name type="common">Light-bulb sea squirt</name>
    <name type="synonym">Ascidia lepadiformis</name>
    <dbReference type="NCBI Taxonomy" id="159417"/>
    <lineage>
        <taxon>Eukaryota</taxon>
        <taxon>Metazoa</taxon>
        <taxon>Chordata</taxon>
        <taxon>Tunicata</taxon>
        <taxon>Ascidiacea</taxon>
        <taxon>Aplousobranchia</taxon>
        <taxon>Clavelinidae</taxon>
        <taxon>Clavelina</taxon>
    </lineage>
</organism>
<evidence type="ECO:0000256" key="3">
    <source>
        <dbReference type="ARBA" id="ARBA00022630"/>
    </source>
</evidence>
<dbReference type="InterPro" id="IPR046373">
    <property type="entry name" value="Acyl-CoA_Oxase/DH_mid-dom_sf"/>
</dbReference>
<name>A0ABP0FV74_CLALP</name>
<comment type="pathway">
    <text evidence="2">Lipid metabolism; peroxisomal fatty acid beta-oxidation.</text>
</comment>
<proteinExistence type="predicted"/>